<name>A0A2N1PIR6_9BACT</name>
<gene>
    <name evidence="2" type="ORF">CVV64_19820</name>
</gene>
<evidence type="ECO:0000313" key="2">
    <source>
        <dbReference type="EMBL" id="PKK88206.1"/>
    </source>
</evidence>
<dbReference type="Proteomes" id="UP000233256">
    <property type="component" value="Unassembled WGS sequence"/>
</dbReference>
<feature type="region of interest" description="Disordered" evidence="1">
    <location>
        <begin position="27"/>
        <end position="52"/>
    </location>
</feature>
<accession>A0A2N1PIR6</accession>
<evidence type="ECO:0000256" key="1">
    <source>
        <dbReference type="SAM" id="MobiDB-lite"/>
    </source>
</evidence>
<dbReference type="AlphaFoldDB" id="A0A2N1PIR6"/>
<proteinExistence type="predicted"/>
<comment type="caution">
    <text evidence="2">The sequence shown here is derived from an EMBL/GenBank/DDBJ whole genome shotgun (WGS) entry which is preliminary data.</text>
</comment>
<sequence length="1044" mass="116413">MRVKAPRLPSRGLKPLRGKLLKGVPVSADDNAAGSAENQMNSNSSDTGVRSEQVTGKVLIRQDGIFEPVKGIAVHICDRVGNKLGDTITDGAGRFGFRRESFWPEGMVIHVQQEGRGFKLARKGSSLFGSDIGRVVDRDDLTITFDGGGNGIMTPETTAFVNALFDFREKMVGSSGVLTTGGASGTVIRAITRTLDAANRIYFPSDVEVPTVRLESSGGLFSIYLPRKSHMNFDFRRILSRMSLMSVTPSVSGYLNEAPWLNVSDLGRKCPDPAHYISEIGDYIAIVAGWQPDLSDISALVGLSGSGLEKARTELLKRVEFYSLYARRMERASSPGNQLCINRLRSILATGKVPEASIFEKQLEKIDEEFERVKRGSAIIGDYVARLQGESERFSALVLKKGFLRDDAARVSGVCLKILTDFHAIVRTNGFPSWVLDSMESGPSRDLGIFLQKIISRKPYGDLARLLPKYGAFPSVQIPFLDTFRDVDPTMNTDFEIDRMIDVKLDIAEDGTIGQLVNLKRDLSRYAAFAAADDSGWTGDRKGFNLERFIHLTENGADKFSIDMAPPLLSDDDSAATEAPGEYSDADLVPYNYGSSDPADVRYMLNVFGQKMDEIGKQLESNFRLLKTSRVSFAAYQRKNRRLLKNLSRVLKTGEGRIGGQVARWYHATLKGLGGRLPFDRQRVVDLNKGLVDLIKKTEVLEQRYRTLTDLSFRRTMDLSRGLSEIHRDLGEKVGKFLVTEDTLMDSFAKLGKSFESAYGTKEVNESSKIAISRLDDMMKLLDGIETGGRVDQAILSQVRGLAAETRALAAPLEELSTNLRFFHDRYQREGVAVKVAASEATRKLESARMMHGAILEGDEDRLSYDLNGILVIYDEERIFSRNKALSERINGINRYEVARVETQAKTFVSRCEDVAANMANFLHQQSLDQLRRRSYLVDIRVCGKSMDFSTRRVTLTPEDIIRNRGLVTISGRVGREDANVIRVLVTLDNGSTWEEARGTRVWIHDFYPARESVYRVAFRLVGADSRVIEAEMPTFDVFVSEIR</sequence>
<feature type="compositionally biased region" description="Polar residues" evidence="1">
    <location>
        <begin position="36"/>
        <end position="52"/>
    </location>
</feature>
<evidence type="ECO:0000313" key="3">
    <source>
        <dbReference type="Proteomes" id="UP000233256"/>
    </source>
</evidence>
<organism evidence="2 3">
    <name type="scientific">Candidatus Wallbacteria bacterium HGW-Wallbacteria-1</name>
    <dbReference type="NCBI Taxonomy" id="2013854"/>
    <lineage>
        <taxon>Bacteria</taxon>
        <taxon>Candidatus Walliibacteriota</taxon>
    </lineage>
</organism>
<dbReference type="EMBL" id="PGXC01000058">
    <property type="protein sequence ID" value="PKK88206.1"/>
    <property type="molecule type" value="Genomic_DNA"/>
</dbReference>
<reference evidence="2 3" key="1">
    <citation type="journal article" date="2017" name="ISME J.">
        <title>Potential for microbial H2 and metal transformations associated with novel bacteria and archaea in deep terrestrial subsurface sediments.</title>
        <authorList>
            <person name="Hernsdorf A.W."/>
            <person name="Amano Y."/>
            <person name="Miyakawa K."/>
            <person name="Ise K."/>
            <person name="Suzuki Y."/>
            <person name="Anantharaman K."/>
            <person name="Probst A."/>
            <person name="Burstein D."/>
            <person name="Thomas B.C."/>
            <person name="Banfield J.F."/>
        </authorList>
    </citation>
    <scope>NUCLEOTIDE SEQUENCE [LARGE SCALE GENOMIC DNA]</scope>
    <source>
        <strain evidence="2">HGW-Wallbacteria-1</strain>
    </source>
</reference>
<protein>
    <submittedName>
        <fullName evidence="2">Uncharacterized protein</fullName>
    </submittedName>
</protein>